<sequence>MSRTSALYRQFSREPEILYEYVWARDLYRSISSIAGALNLPTTRQILALCHVNTESGRIITMWSDWARGSRKRYNLDVLWLYAHSGDYEDAMAAPTAPQIGVQNGTGNIPEFVFMDWCIIQLMRVAPTIFPHCNFDTSPPELGAYDFFHALCILRWAASVQAFQMIPRRQAVPAAPVLWHREPSTERLGIPPPTSLIPIEEAPTLLDSADTLDPRNALPAPDNIGFPKERALSDCPGAREMLYQFAGKLCEQLQQVRLSVESDQAEKDKEANIQFPGIDGLVEKYAQRIERSYIGGNPVNDQAIVQLASHCAQMRNQSARETGRGEEVGLDRDTGPRVKHSGKRFQAAPKTQIIRWNNGVSKSRTQPSKVRNTGSNERIQAVLNSALAGTLNSPDRLDSVKSNAVIELDSVIEVDLTED</sequence>
<dbReference type="EMBL" id="HG793146">
    <property type="protein sequence ID" value="CRL24985.1"/>
    <property type="molecule type" value="Genomic_DNA"/>
</dbReference>
<evidence type="ECO:0000256" key="1">
    <source>
        <dbReference type="SAM" id="MobiDB-lite"/>
    </source>
</evidence>
<reference evidence="2 3" key="1">
    <citation type="journal article" date="2014" name="Nat. Commun.">
        <title>Multiple recent horizontal transfers of a large genomic region in cheese making fungi.</title>
        <authorList>
            <person name="Cheeseman K."/>
            <person name="Ropars J."/>
            <person name="Renault P."/>
            <person name="Dupont J."/>
            <person name="Gouzy J."/>
            <person name="Branca A."/>
            <person name="Abraham A.L."/>
            <person name="Ceppi M."/>
            <person name="Conseiller E."/>
            <person name="Debuchy R."/>
            <person name="Malagnac F."/>
            <person name="Goarin A."/>
            <person name="Silar P."/>
            <person name="Lacoste S."/>
            <person name="Sallet E."/>
            <person name="Bensimon A."/>
            <person name="Giraud T."/>
            <person name="Brygoo Y."/>
        </authorList>
    </citation>
    <scope>NUCLEOTIDE SEQUENCE [LARGE SCALE GENOMIC DNA]</scope>
    <source>
        <strain evidence="3">FM 013</strain>
    </source>
</reference>
<accession>A0A0G4PFE1</accession>
<gene>
    <name evidence="2" type="ORF">PCAMFM013_S013g000228</name>
</gene>
<feature type="region of interest" description="Disordered" evidence="1">
    <location>
        <begin position="318"/>
        <end position="346"/>
    </location>
</feature>
<proteinExistence type="predicted"/>
<keyword evidence="3" id="KW-1185">Reference proteome</keyword>
<dbReference type="AlphaFoldDB" id="A0A0G4PFE1"/>
<organism evidence="2 3">
    <name type="scientific">Penicillium camemberti (strain FM 013)</name>
    <dbReference type="NCBI Taxonomy" id="1429867"/>
    <lineage>
        <taxon>Eukaryota</taxon>
        <taxon>Fungi</taxon>
        <taxon>Dikarya</taxon>
        <taxon>Ascomycota</taxon>
        <taxon>Pezizomycotina</taxon>
        <taxon>Eurotiomycetes</taxon>
        <taxon>Eurotiomycetidae</taxon>
        <taxon>Eurotiales</taxon>
        <taxon>Aspergillaceae</taxon>
        <taxon>Penicillium</taxon>
    </lineage>
</organism>
<dbReference type="Proteomes" id="UP000053732">
    <property type="component" value="Unassembled WGS sequence"/>
</dbReference>
<protein>
    <submittedName>
        <fullName evidence="2">Str. FM013</fullName>
    </submittedName>
</protein>
<feature type="compositionally biased region" description="Basic and acidic residues" evidence="1">
    <location>
        <begin position="321"/>
        <end position="336"/>
    </location>
</feature>
<evidence type="ECO:0000313" key="3">
    <source>
        <dbReference type="Proteomes" id="UP000053732"/>
    </source>
</evidence>
<evidence type="ECO:0000313" key="2">
    <source>
        <dbReference type="EMBL" id="CRL24985.1"/>
    </source>
</evidence>
<name>A0A0G4PFE1_PENC3</name>